<evidence type="ECO:0000313" key="1">
    <source>
        <dbReference type="EMBL" id="CDQ38352.1"/>
    </source>
</evidence>
<protein>
    <recommendedName>
        <fullName evidence="3">DUF1572 domain-containing protein</fullName>
    </recommendedName>
</protein>
<gene>
    <name evidence="1" type="ORF">BN990_00622</name>
</gene>
<dbReference type="RefSeq" id="WP_021289774.1">
    <property type="nucleotide sequence ID" value="NZ_BNER01000001.1"/>
</dbReference>
<dbReference type="Pfam" id="PF07609">
    <property type="entry name" value="DUF1572"/>
    <property type="match status" value="1"/>
</dbReference>
<dbReference type="InterPro" id="IPR034660">
    <property type="entry name" value="DinB/YfiT-like"/>
</dbReference>
<dbReference type="eggNOG" id="COG2318">
    <property type="taxonomic scope" value="Bacteria"/>
</dbReference>
<dbReference type="InterPro" id="IPR011466">
    <property type="entry name" value="DUF1572"/>
</dbReference>
<proteinExistence type="predicted"/>
<sequence>MAIGIIYLQVIQKRFKQVKDQGEKAMAQLNDNEIHWKPNEVSNSVAVIVKHMSGNMHSRWKDFLTTDGEKSDRNRDQEFVDTIATNQEMFELWEKGWEVLFTALNHLHEHDLEKHISIRGEALVIIDAIERQLAHYASHVGQILYISKQLKGDTWQTLSIPKGKSEAYLRGDSLNS</sequence>
<dbReference type="STRING" id="1462526.BN990_00622"/>
<evidence type="ECO:0008006" key="3">
    <source>
        <dbReference type="Google" id="ProtNLM"/>
    </source>
</evidence>
<keyword evidence="2" id="KW-1185">Reference proteome</keyword>
<accession>A0A024Q7T3</accession>
<dbReference type="Proteomes" id="UP000028875">
    <property type="component" value="Unassembled WGS sequence"/>
</dbReference>
<dbReference type="EMBL" id="CCDP010000001">
    <property type="protein sequence ID" value="CDQ38352.1"/>
    <property type="molecule type" value="Genomic_DNA"/>
</dbReference>
<comment type="caution">
    <text evidence="1">The sequence shown here is derived from an EMBL/GenBank/DDBJ whole genome shotgun (WGS) entry which is preliminary data.</text>
</comment>
<name>A0A024Q7T3_9BACI</name>
<evidence type="ECO:0000313" key="2">
    <source>
        <dbReference type="Proteomes" id="UP000028875"/>
    </source>
</evidence>
<dbReference type="SUPFAM" id="SSF109854">
    <property type="entry name" value="DinB/YfiT-like putative metalloenzymes"/>
    <property type="match status" value="1"/>
</dbReference>
<dbReference type="Gene3D" id="1.20.120.450">
    <property type="entry name" value="dinb family like domain"/>
    <property type="match status" value="1"/>
</dbReference>
<dbReference type="AlphaFoldDB" id="A0A024Q7T3"/>
<dbReference type="OrthoDB" id="68731at2"/>
<reference evidence="2" key="2">
    <citation type="submission" date="2014-05" db="EMBL/GenBank/DDBJ databases">
        <title>Draft genome sequence of Virgibacillus massiliensis Vm-5.</title>
        <authorList>
            <person name="Khelaifia S."/>
            <person name="Croce O."/>
            <person name="Lagier J.C."/>
            <person name="Raoult D."/>
        </authorList>
    </citation>
    <scope>NUCLEOTIDE SEQUENCE [LARGE SCALE GENOMIC DNA]</scope>
    <source>
        <strain evidence="2">Vm-5</strain>
    </source>
</reference>
<organism evidence="1 2">
    <name type="scientific">Virgibacillus massiliensis</name>
    <dbReference type="NCBI Taxonomy" id="1462526"/>
    <lineage>
        <taxon>Bacteria</taxon>
        <taxon>Bacillati</taxon>
        <taxon>Bacillota</taxon>
        <taxon>Bacilli</taxon>
        <taxon>Bacillales</taxon>
        <taxon>Bacillaceae</taxon>
        <taxon>Virgibacillus</taxon>
    </lineage>
</organism>
<reference evidence="1 2" key="1">
    <citation type="submission" date="2014-03" db="EMBL/GenBank/DDBJ databases">
        <authorList>
            <person name="Urmite Genomes U."/>
        </authorList>
    </citation>
    <scope>NUCLEOTIDE SEQUENCE [LARGE SCALE GENOMIC DNA]</scope>
    <source>
        <strain evidence="1 2">Vm-5</strain>
    </source>
</reference>